<comment type="similarity">
    <text evidence="2">Belongs to the bacterial solute-binding protein SsuA/TauA family.</text>
</comment>
<feature type="signal peptide" evidence="4">
    <location>
        <begin position="1"/>
        <end position="30"/>
    </location>
</feature>
<dbReference type="GO" id="GO:0042597">
    <property type="term" value="C:periplasmic space"/>
    <property type="evidence" value="ECO:0007669"/>
    <property type="project" value="UniProtKB-SubCell"/>
</dbReference>
<dbReference type="EMBL" id="FQXE01000008">
    <property type="protein sequence ID" value="SHI07480.1"/>
    <property type="molecule type" value="Genomic_DNA"/>
</dbReference>
<accession>A0A1M5Y5Y2</accession>
<dbReference type="RefSeq" id="WP_073104340.1">
    <property type="nucleotide sequence ID" value="NZ_FQXE01000008.1"/>
</dbReference>
<keyword evidence="3 4" id="KW-0732">Signal</keyword>
<evidence type="ECO:0000256" key="2">
    <source>
        <dbReference type="ARBA" id="ARBA00010742"/>
    </source>
</evidence>
<dbReference type="AlphaFoldDB" id="A0A1M5Y5Y2"/>
<evidence type="ECO:0000256" key="3">
    <source>
        <dbReference type="ARBA" id="ARBA00022729"/>
    </source>
</evidence>
<evidence type="ECO:0000256" key="4">
    <source>
        <dbReference type="SAM" id="SignalP"/>
    </source>
</evidence>
<comment type="subcellular location">
    <subcellularLocation>
        <location evidence="1">Periplasm</location>
    </subcellularLocation>
</comment>
<reference evidence="6 7" key="1">
    <citation type="submission" date="2016-11" db="EMBL/GenBank/DDBJ databases">
        <authorList>
            <person name="Jaros S."/>
            <person name="Januszkiewicz K."/>
            <person name="Wedrychowicz H."/>
        </authorList>
    </citation>
    <scope>NUCLEOTIDE SEQUENCE [LARGE SCALE GENOMIC DNA]</scope>
    <source>
        <strain evidence="6 7">CGMCC 1.10190</strain>
    </source>
</reference>
<dbReference type="STRING" id="658167.SAMN04488135_10893"/>
<protein>
    <submittedName>
        <fullName evidence="6">NitT/TauT family transport system substrate-binding protein</fullName>
    </submittedName>
</protein>
<evidence type="ECO:0000313" key="7">
    <source>
        <dbReference type="Proteomes" id="UP000184226"/>
    </source>
</evidence>
<evidence type="ECO:0000256" key="1">
    <source>
        <dbReference type="ARBA" id="ARBA00004418"/>
    </source>
</evidence>
<gene>
    <name evidence="6" type="ORF">SAMN04488135_10893</name>
</gene>
<dbReference type="InterPro" id="IPR015168">
    <property type="entry name" value="SsuA/THI5"/>
</dbReference>
<name>A0A1M5Y5Y2_9BURK</name>
<dbReference type="Pfam" id="PF09084">
    <property type="entry name" value="NMT1"/>
    <property type="match status" value="1"/>
</dbReference>
<evidence type="ECO:0000259" key="5">
    <source>
        <dbReference type="Pfam" id="PF09084"/>
    </source>
</evidence>
<dbReference type="Proteomes" id="UP000184226">
    <property type="component" value="Unassembled WGS sequence"/>
</dbReference>
<feature type="domain" description="SsuA/THI5-like" evidence="5">
    <location>
        <begin position="52"/>
        <end position="260"/>
    </location>
</feature>
<dbReference type="PANTHER" id="PTHR30024:SF47">
    <property type="entry name" value="TAURINE-BINDING PERIPLASMIC PROTEIN"/>
    <property type="match status" value="1"/>
</dbReference>
<feature type="chain" id="PRO_5012906493" evidence="4">
    <location>
        <begin position="31"/>
        <end position="365"/>
    </location>
</feature>
<evidence type="ECO:0000313" key="6">
    <source>
        <dbReference type="EMBL" id="SHI07480.1"/>
    </source>
</evidence>
<dbReference type="SUPFAM" id="SSF53850">
    <property type="entry name" value="Periplasmic binding protein-like II"/>
    <property type="match status" value="1"/>
</dbReference>
<dbReference type="PANTHER" id="PTHR30024">
    <property type="entry name" value="ALIPHATIC SULFONATES-BINDING PROTEIN-RELATED"/>
    <property type="match status" value="1"/>
</dbReference>
<keyword evidence="7" id="KW-1185">Reference proteome</keyword>
<organism evidence="6 7">
    <name type="scientific">Pollutimonas bauzanensis</name>
    <dbReference type="NCBI Taxonomy" id="658167"/>
    <lineage>
        <taxon>Bacteria</taxon>
        <taxon>Pseudomonadati</taxon>
        <taxon>Pseudomonadota</taxon>
        <taxon>Betaproteobacteria</taxon>
        <taxon>Burkholderiales</taxon>
        <taxon>Alcaligenaceae</taxon>
        <taxon>Pollutimonas</taxon>
    </lineage>
</organism>
<proteinExistence type="inferred from homology"/>
<sequence>MFIHKVATGARLRLVGMLIAGAFASLAAQAADTVTVGLAIPLTVDSGGVYGLGNELGFFKEEGIEVKTVVFQGAGAMLPQVAARKVTIGLPLPEPVLASYETGKTPLPVRYFYNAIPLNEIELAVLADSPIHSIADLKGKKIGVGALTWGTIPATRALLRQQGLTAGKDVDIVGVGVLGSGFLALKEKRVDALNFNSSWHAMLELSGTPLRRLPYPDTFRDMNSNGFVAHQDTLREQPQLLARFGRAYTKALIACEANPKLCVESFWRLQPESRPKTGDAAKQLDEAVFLVKRRMNRTLRNADGSLREFGKFNLPVIRDFVEAMYKSGEFNTANIPVDQIFDNSLVPEFAKFDVAQVQARAKAAQ</sequence>
<dbReference type="OrthoDB" id="8713025at2"/>
<dbReference type="Gene3D" id="3.40.190.10">
    <property type="entry name" value="Periplasmic binding protein-like II"/>
    <property type="match status" value="2"/>
</dbReference>